<reference evidence="3 4" key="1">
    <citation type="submission" date="2023-07" db="EMBL/GenBank/DDBJ databases">
        <title>Protaetiibacter sp. nov WY-16 isolated from soil.</title>
        <authorList>
            <person name="Liu B."/>
            <person name="Wan Y."/>
        </authorList>
    </citation>
    <scope>NUCLEOTIDE SEQUENCE [LARGE SCALE GENOMIC DNA]</scope>
    <source>
        <strain evidence="3 4">WY-16</strain>
    </source>
</reference>
<dbReference type="Proteomes" id="UP001241072">
    <property type="component" value="Unassembled WGS sequence"/>
</dbReference>
<proteinExistence type="predicted"/>
<dbReference type="Pfam" id="PF22422">
    <property type="entry name" value="MGH1-like_GH"/>
    <property type="match status" value="1"/>
</dbReference>
<dbReference type="InterPro" id="IPR032856">
    <property type="entry name" value="GDE_N_bis"/>
</dbReference>
<name>A0ABT9BQG2_9MICO</name>
<dbReference type="Pfam" id="PF14742">
    <property type="entry name" value="GDE_N_bis"/>
    <property type="match status" value="1"/>
</dbReference>
<evidence type="ECO:0000259" key="2">
    <source>
        <dbReference type="Pfam" id="PF22422"/>
    </source>
</evidence>
<evidence type="ECO:0000259" key="1">
    <source>
        <dbReference type="Pfam" id="PF14742"/>
    </source>
</evidence>
<keyword evidence="4" id="KW-1185">Reference proteome</keyword>
<dbReference type="EMBL" id="JAUQUB010000004">
    <property type="protein sequence ID" value="MDO7883247.1"/>
    <property type="molecule type" value="Genomic_DNA"/>
</dbReference>
<feature type="domain" description="Mannosylglycerate hydrolase MGH1-like glycoside hydrolase" evidence="2">
    <location>
        <begin position="344"/>
        <end position="578"/>
    </location>
</feature>
<sequence>MSETLQPFLHDQVVVLAAPAQAWFAVDGTMGGASIQGLYVSDVRVVSRLEYSVGDARAEHIGTSRLDAATARVDQLHRSLDGPGADPDVRSTLTRRARIDGLADEFVLTSRLGVPVETTVRVRLAVDASALDAVKAGVELPDAPSPAVVADGASWTDGDITATLSAPGAHVQIEGDGVVLEWSLTVPPRGSAAVRWSVRAEDARAVVSGVDEAPEWSGVRVTASDGRFERWLGASLDDLAALRLTTTHAPGEQFLAAGAPWFFTLFGRDSIWAARMLLPLGTSIAASTLRVLAALQGSSSNPDTAEQPGKIMHELRRGSLEIPGEGIVLPPLYYGTVDATPLWVCLLHDAWRWGMPDAEVEALLPNLEAALGWMRDFGDADGDGLLEYIDESGRGLANQGWKDSGDSVQFADGTLATGPIALVEVQAYAYEAALGGATLLERFGRPGADEWRAWAAALRDVFHEKFWLEDADGAYLAIALDAHKRPVDSMTSNAGHVLGTGLLSPAQAAVVARRLVTSDMSSGFGLRTMSTTAAGYWPLSYHGGTVWAHDTAIAVAGLTREGRTDEADVLISGLLAAAEGFDSRMPELHSGDGDVSSPLPYPAACRPQAWSAAASVVVLSSVLGLDAADGELLVSPRPTVGAFEVAGLRAAGAAVSVNVDHAGDVVAASGPVAVG</sequence>
<dbReference type="Gene3D" id="1.50.10.10">
    <property type="match status" value="1"/>
</dbReference>
<gene>
    <name evidence="3" type="ORF">Q5716_13505</name>
</gene>
<dbReference type="InterPro" id="IPR008928">
    <property type="entry name" value="6-hairpin_glycosidase_sf"/>
</dbReference>
<dbReference type="RefSeq" id="WP_305003677.1">
    <property type="nucleotide sequence ID" value="NZ_JAUQUB010000004.1"/>
</dbReference>
<organism evidence="3 4">
    <name type="scientific">Antiquaquibacter soli</name>
    <dbReference type="NCBI Taxonomy" id="3064523"/>
    <lineage>
        <taxon>Bacteria</taxon>
        <taxon>Bacillati</taxon>
        <taxon>Actinomycetota</taxon>
        <taxon>Actinomycetes</taxon>
        <taxon>Micrococcales</taxon>
        <taxon>Microbacteriaceae</taxon>
        <taxon>Antiquaquibacter</taxon>
    </lineage>
</organism>
<dbReference type="InterPro" id="IPR054491">
    <property type="entry name" value="MGH1-like_GH"/>
</dbReference>
<comment type="caution">
    <text evidence="3">The sequence shown here is derived from an EMBL/GenBank/DDBJ whole genome shotgun (WGS) entry which is preliminary data.</text>
</comment>
<protein>
    <submittedName>
        <fullName evidence="3">Glycogen debranching N-terminal domain-containing protein</fullName>
    </submittedName>
</protein>
<dbReference type="InterPro" id="IPR012341">
    <property type="entry name" value="6hp_glycosidase-like_sf"/>
</dbReference>
<accession>A0ABT9BQG2</accession>
<evidence type="ECO:0000313" key="4">
    <source>
        <dbReference type="Proteomes" id="UP001241072"/>
    </source>
</evidence>
<evidence type="ECO:0000313" key="3">
    <source>
        <dbReference type="EMBL" id="MDO7883247.1"/>
    </source>
</evidence>
<feature type="domain" description="Putative glycogen debranching enzyme N-terminal" evidence="1">
    <location>
        <begin position="19"/>
        <end position="196"/>
    </location>
</feature>
<dbReference type="SUPFAM" id="SSF48208">
    <property type="entry name" value="Six-hairpin glycosidases"/>
    <property type="match status" value="1"/>
</dbReference>